<dbReference type="Proteomes" id="UP001429100">
    <property type="component" value="Unassembled WGS sequence"/>
</dbReference>
<evidence type="ECO:0000256" key="2">
    <source>
        <dbReference type="ARBA" id="ARBA00023242"/>
    </source>
</evidence>
<protein>
    <submittedName>
        <fullName evidence="3">Mini-chromosome maintenance complex-binding protein</fullName>
    </submittedName>
</protein>
<accession>A0ABX5BKQ2</accession>
<keyword evidence="4" id="KW-1185">Reference proteome</keyword>
<keyword evidence="2" id="KW-0539">Nucleus</keyword>
<gene>
    <name evidence="3" type="ORF">GY17_00000778</name>
</gene>
<name>A0ABX5BKQ2_CRYHO</name>
<sequence length="596" mass="69517">MLNLLNKFVEQLNYGKCDINRLISDEKIKQPIKGYFIARGMIEYFQEQELFISNEEFDHGSPASSDIFYGCNNLARKNQRNGNSYSFRNVYRFVPIPFENRLHWNHNFVEKENDQDYFSNVYHKFDECMVKTYDFTVELPECISLIEVETRKAFFDYMIGTTSKLKINQGTTNKLKINELLEILTTVEIQDLDNFEYLSEMEEKLYNNKLIKLSQRTQRKLVLHVISFKRISNFSSIFCKEIEYYGFLGEFYSPSRTCKLLERLVKYKCPNLNGISDLYNISIEHIANEICDGNYLLSEYILLCICSRQKLEFKAYEENISDCISKLPQIVLHISMCNKEFVERLNSFLLNHLPRLNWINVDISTLNNGRLTPYFDVEEDRFVTGILQVPLLRNLIVINETSLEDGKLSEKGLENISNISLLTNFGYVNYGFTNYKVPIKTESNYIILTSNEKSIFANKSNLSISLNAKYAEENNGILNPQNKSGNVVPNCSEANFSFVLKLFISIVGSCVDMLEFDEQTQDYIAETFVNIRQTSNICNLIHATSLHTWIMLARVQALMNGEEKLSKNRFEQFFRLEIERLEKLSKNGKKKSYLEL</sequence>
<comment type="caution">
    <text evidence="3">The sequence shown here is derived from an EMBL/GenBank/DDBJ whole genome shotgun (WGS) entry which is preliminary data.</text>
</comment>
<organism evidence="3 4">
    <name type="scientific">Cryptosporidium hominis</name>
    <dbReference type="NCBI Taxonomy" id="237895"/>
    <lineage>
        <taxon>Eukaryota</taxon>
        <taxon>Sar</taxon>
        <taxon>Alveolata</taxon>
        <taxon>Apicomplexa</taxon>
        <taxon>Conoidasida</taxon>
        <taxon>Coccidia</taxon>
        <taxon>Eucoccidiorida</taxon>
        <taxon>Eimeriorina</taxon>
        <taxon>Cryptosporidiidae</taxon>
        <taxon>Cryptosporidium</taxon>
    </lineage>
</organism>
<evidence type="ECO:0000313" key="4">
    <source>
        <dbReference type="Proteomes" id="UP001429100"/>
    </source>
</evidence>
<dbReference type="EMBL" id="JTAI01000002">
    <property type="protein sequence ID" value="PPS97971.1"/>
    <property type="molecule type" value="Genomic_DNA"/>
</dbReference>
<proteinExistence type="predicted"/>
<dbReference type="PANTHER" id="PTHR13489:SF0">
    <property type="entry name" value="MINI-CHROMOSOME MAINTENANCE COMPLEX-BINDING PROTEIN"/>
    <property type="match status" value="1"/>
</dbReference>
<dbReference type="InterPro" id="IPR019140">
    <property type="entry name" value="MCM_complex-bd"/>
</dbReference>
<dbReference type="PANTHER" id="PTHR13489">
    <property type="entry name" value="MINI-CHROMOSOME MAINTENANCE COMPLEX-BINDING PROTEIN"/>
    <property type="match status" value="1"/>
</dbReference>
<feature type="non-terminal residue" evidence="3">
    <location>
        <position position="596"/>
    </location>
</feature>
<comment type="subcellular location">
    <subcellularLocation>
        <location evidence="1">Nucleus</location>
    </subcellularLocation>
</comment>
<evidence type="ECO:0000313" key="3">
    <source>
        <dbReference type="EMBL" id="PPS97971.1"/>
    </source>
</evidence>
<reference evidence="3 4" key="2">
    <citation type="submission" date="2017-10" db="EMBL/GenBank/DDBJ databases">
        <title>Consistent, comparative and evidence-based genome annotation and re-annotation for the closely-related species, Cryptosporidium parvum, C. hominis and C. tyzzeri.</title>
        <authorList>
            <person name="Baptista R.P."/>
            <person name="Li Y."/>
            <person name="Sateriale A."/>
            <person name="Striepen B."/>
            <person name="Kissinger J.C."/>
        </authorList>
    </citation>
    <scope>NUCLEOTIDE SEQUENCE [LARGE SCALE GENOMIC DNA]</scope>
    <source>
        <strain evidence="3">30976</strain>
    </source>
</reference>
<dbReference type="Pfam" id="PF09739">
    <property type="entry name" value="MCM_bind"/>
    <property type="match status" value="1"/>
</dbReference>
<reference evidence="3 4" key="1">
    <citation type="submission" date="2014-11" db="EMBL/GenBank/DDBJ databases">
        <title>Comparative genomic analysis of Cryptosporidium hominis reveals occurrence of genetic recombination in virulent subtypes.</title>
        <authorList>
            <person name="Guo Y."/>
            <person name="Tang K."/>
            <person name="Frace M."/>
            <person name="Li N."/>
            <person name="Roellig D.M."/>
            <person name="Sammons S."/>
            <person name="Knipe K."/>
            <person name="Rowe L."/>
            <person name="Feng Y."/>
            <person name="Xiao L."/>
        </authorList>
    </citation>
    <scope>NUCLEOTIDE SEQUENCE [LARGE SCALE GENOMIC DNA]</scope>
    <source>
        <strain evidence="3">30976</strain>
    </source>
</reference>
<evidence type="ECO:0000256" key="1">
    <source>
        <dbReference type="ARBA" id="ARBA00004123"/>
    </source>
</evidence>